<sequence length="486" mass="54626">MKITTTKFNKENSVKHFKNNIKFLAPLSLVLSLSLSPLSAEEDGGFMTFGYELGQVVQSVKNPNKYKEIELANEINATKTININNEHMGANIVGNLGNLLMVQLQNLGNLYPQPKSDIKQDFANTNGYQLYEAMYQNAQQAIKKLADITQFGNTTQSLLFQQRYSLNNLYSYFDYMNINVIINNMPSGDLKLADSNQAFYATYQSNLTKIATRNFIDALIAMQTFNASNAGNDLSAKAFTNLVQDMIEQSKTTLNDLNKANIGIVTGYQKGWGKQPISTEKYFDNTQATLTKLIQANNQLKANPWLAQFVAGNSKQTNSMSGFYTKIGYKQFFGKKKAFGLRYYGFFSYNGAGVGNGSTHNQVNLLTYGVGTDALYNVFSRSFGSRSIDAGFFTGIQLAGDSYITSLANNPQLIKQPTTTKFQFLFDVGMRMNFGILKKHQKKHEQHSIEIGVQIPTIYNTYYKAGSTEVKYYRPYSVYWVYGYAF</sequence>
<organism evidence="1 2">
    <name type="scientific">Helicobacter cetorum (strain ATCC BAA-429 / MIT 00-7128)</name>
    <dbReference type="NCBI Taxonomy" id="182217"/>
    <lineage>
        <taxon>Bacteria</taxon>
        <taxon>Pseudomonadati</taxon>
        <taxon>Campylobacterota</taxon>
        <taxon>Epsilonproteobacteria</taxon>
        <taxon>Campylobacterales</taxon>
        <taxon>Helicobacteraceae</taxon>
        <taxon>Helicobacter</taxon>
    </lineage>
</organism>
<keyword evidence="2" id="KW-1185">Reference proteome</keyword>
<name>I0ENE3_HELC0</name>
<accession>I0ENE3</accession>
<dbReference type="eggNOG" id="COG3170">
    <property type="taxonomic scope" value="Bacteria"/>
</dbReference>
<dbReference type="HOGENOM" id="CLU_548322_0_0_7"/>
<dbReference type="Proteomes" id="UP000005010">
    <property type="component" value="Chromosome"/>
</dbReference>
<evidence type="ECO:0000313" key="1">
    <source>
        <dbReference type="EMBL" id="AFI04462.1"/>
    </source>
</evidence>
<dbReference type="InterPro" id="IPR002718">
    <property type="entry name" value="OMP_Helicobacter"/>
</dbReference>
<dbReference type="KEGG" id="hce:HCW_06000"/>
<dbReference type="AlphaFoldDB" id="I0ENE3"/>
<gene>
    <name evidence="1" type="ordered locus">HCW_06000</name>
</gene>
<protein>
    <submittedName>
        <fullName evidence="1">Outer membrane protein/porin</fullName>
    </submittedName>
</protein>
<reference evidence="2" key="1">
    <citation type="submission" date="2012-04" db="EMBL/GenBank/DDBJ databases">
        <title>Complete genome sequence of Helicobacter cetorum strain MIT 00-7128.</title>
        <authorList>
            <person name="Kersulyte D."/>
            <person name="Berg D.E."/>
        </authorList>
    </citation>
    <scope>NUCLEOTIDE SEQUENCE [LARGE SCALE GENOMIC DNA]</scope>
    <source>
        <strain evidence="2">MIT 00-7128</strain>
    </source>
</reference>
<proteinExistence type="predicted"/>
<dbReference type="EMBL" id="CP003479">
    <property type="protein sequence ID" value="AFI04462.1"/>
    <property type="molecule type" value="Genomic_DNA"/>
</dbReference>
<dbReference type="PATRIC" id="fig|182217.3.peg.1269"/>
<dbReference type="PRINTS" id="PR01776">
    <property type="entry name" value="HPOMPFAMILY"/>
</dbReference>
<dbReference type="Pfam" id="PF01856">
    <property type="entry name" value="HP_OMP"/>
    <property type="match status" value="1"/>
</dbReference>
<dbReference type="RefSeq" id="WP_014661330.1">
    <property type="nucleotide sequence ID" value="NC_017737.1"/>
</dbReference>
<evidence type="ECO:0000313" key="2">
    <source>
        <dbReference type="Proteomes" id="UP000005010"/>
    </source>
</evidence>